<dbReference type="OrthoDB" id="9794717at2"/>
<keyword evidence="2" id="KW-0378">Hydrolase</keyword>
<dbReference type="GO" id="GO:0016787">
    <property type="term" value="F:hydrolase activity"/>
    <property type="evidence" value="ECO:0007669"/>
    <property type="project" value="UniProtKB-KW"/>
</dbReference>
<dbReference type="PANTHER" id="PTHR35527:SF2">
    <property type="entry name" value="HYDROLASE"/>
    <property type="match status" value="1"/>
</dbReference>
<dbReference type="RefSeq" id="WP_017261496.1">
    <property type="nucleotide sequence ID" value="NZ_AUAW01000020.1"/>
</dbReference>
<dbReference type="Pfam" id="PF02275">
    <property type="entry name" value="CBAH"/>
    <property type="match status" value="1"/>
</dbReference>
<organism evidence="4 5">
    <name type="scientific">Furfurilactobacillus rossiae DSM 15814</name>
    <dbReference type="NCBI Taxonomy" id="1114972"/>
    <lineage>
        <taxon>Bacteria</taxon>
        <taxon>Bacillati</taxon>
        <taxon>Bacillota</taxon>
        <taxon>Bacilli</taxon>
        <taxon>Lactobacillales</taxon>
        <taxon>Lactobacillaceae</taxon>
        <taxon>Furfurilactobacillus</taxon>
    </lineage>
</organism>
<reference evidence="4 5" key="1">
    <citation type="journal article" date="2015" name="Genome Announc.">
        <title>Expanding the biotechnology potential of lactobacilli through comparative genomics of 213 strains and associated genera.</title>
        <authorList>
            <person name="Sun Z."/>
            <person name="Harris H.M."/>
            <person name="McCann A."/>
            <person name="Guo C."/>
            <person name="Argimon S."/>
            <person name="Zhang W."/>
            <person name="Yang X."/>
            <person name="Jeffery I.B."/>
            <person name="Cooney J.C."/>
            <person name="Kagawa T.F."/>
            <person name="Liu W."/>
            <person name="Song Y."/>
            <person name="Salvetti E."/>
            <person name="Wrobel A."/>
            <person name="Rasinkangas P."/>
            <person name="Parkhill J."/>
            <person name="Rea M.C."/>
            <person name="O'Sullivan O."/>
            <person name="Ritari J."/>
            <person name="Douillard F.P."/>
            <person name="Paul Ross R."/>
            <person name="Yang R."/>
            <person name="Briner A.E."/>
            <person name="Felis G.E."/>
            <person name="de Vos W.M."/>
            <person name="Barrangou R."/>
            <person name="Klaenhammer T.R."/>
            <person name="Caufield P.W."/>
            <person name="Cui Y."/>
            <person name="Zhang H."/>
            <person name="O'Toole P.W."/>
        </authorList>
    </citation>
    <scope>NUCLEOTIDE SEQUENCE [LARGE SCALE GENOMIC DNA]</scope>
    <source>
        <strain evidence="4 5">DSM 15814</strain>
    </source>
</reference>
<accession>A0A0R1RG26</accession>
<dbReference type="AlphaFoldDB" id="A0A0R1RG26"/>
<dbReference type="InterPro" id="IPR029132">
    <property type="entry name" value="CBAH/NAAA_C"/>
</dbReference>
<evidence type="ECO:0000259" key="3">
    <source>
        <dbReference type="Pfam" id="PF02275"/>
    </source>
</evidence>
<dbReference type="InterPro" id="IPR029055">
    <property type="entry name" value="Ntn_hydrolases_N"/>
</dbReference>
<proteinExistence type="inferred from homology"/>
<comment type="similarity">
    <text evidence="1">Belongs to the peptidase C59 family.</text>
</comment>
<name>A0A0R1RG26_9LACO</name>
<sequence length="325" mass="37128">MCTSIFQIACDGTHVLSRTMDWPTLDVRPAFVPRNYEWQSDFDHRVHKNQYAIVGSAFQLSHRIDMSDGVNEWGLTAQKLTFANGSKRAVERRADKVQLAPYEFAFWLLGNFRSVAEIEAHIDEVELMADTYSDRKYGQSELHFAVADRTGRMVAIEPTIMPMRVVDDPLGILTNVPNFEKQIDRLTDYMEFTPEFLAGQVPLNTAKVTTGNLSGKPIPPGSYSPSSRFIRAAYFKERANQPFNEDDAIISSWHLLDGVAVPRNTDHQQTYSVYRAAAVCESRTYYFEPYNRESIVKLQLTDDMLAWQKPVFYDVADELQVTSVR</sequence>
<dbReference type="Gene3D" id="3.60.60.10">
    <property type="entry name" value="Penicillin V Acylase, Chain A"/>
    <property type="match status" value="1"/>
</dbReference>
<evidence type="ECO:0000256" key="2">
    <source>
        <dbReference type="ARBA" id="ARBA00022801"/>
    </source>
</evidence>
<gene>
    <name evidence="4" type="ORF">FD35_GL001888</name>
</gene>
<keyword evidence="5" id="KW-1185">Reference proteome</keyword>
<dbReference type="Proteomes" id="UP000051999">
    <property type="component" value="Unassembled WGS sequence"/>
</dbReference>
<evidence type="ECO:0000256" key="1">
    <source>
        <dbReference type="ARBA" id="ARBA00006625"/>
    </source>
</evidence>
<dbReference type="eggNOG" id="COG3049">
    <property type="taxonomic scope" value="Bacteria"/>
</dbReference>
<dbReference type="SUPFAM" id="SSF56235">
    <property type="entry name" value="N-terminal nucleophile aminohydrolases (Ntn hydrolases)"/>
    <property type="match status" value="1"/>
</dbReference>
<dbReference type="PATRIC" id="fig|1114972.6.peg.1926"/>
<feature type="domain" description="Choloylglycine hydrolase/NAAA C-terminal" evidence="3">
    <location>
        <begin position="2"/>
        <end position="312"/>
    </location>
</feature>
<dbReference type="InterPro" id="IPR052193">
    <property type="entry name" value="Peptidase_C59"/>
</dbReference>
<protein>
    <submittedName>
        <fullName evidence="4">Penicillin V acylase related amidase</fullName>
    </submittedName>
</protein>
<evidence type="ECO:0000313" key="5">
    <source>
        <dbReference type="Proteomes" id="UP000051999"/>
    </source>
</evidence>
<evidence type="ECO:0000313" key="4">
    <source>
        <dbReference type="EMBL" id="KRL52579.1"/>
    </source>
</evidence>
<dbReference type="EMBL" id="AZFF01000035">
    <property type="protein sequence ID" value="KRL52579.1"/>
    <property type="molecule type" value="Genomic_DNA"/>
</dbReference>
<comment type="caution">
    <text evidence="4">The sequence shown here is derived from an EMBL/GenBank/DDBJ whole genome shotgun (WGS) entry which is preliminary data.</text>
</comment>
<dbReference type="PANTHER" id="PTHR35527">
    <property type="entry name" value="CHOLOYLGLYCINE HYDROLASE"/>
    <property type="match status" value="1"/>
</dbReference>
<dbReference type="STRING" id="1114972.FD35_GL001888"/>